<evidence type="ECO:0000256" key="5">
    <source>
        <dbReference type="ARBA" id="ARBA00022741"/>
    </source>
</evidence>
<dbReference type="InterPro" id="IPR027417">
    <property type="entry name" value="P-loop_NTPase"/>
</dbReference>
<accession>A0A1I8IBQ2</accession>
<dbReference type="Pfam" id="PF00493">
    <property type="entry name" value="MCM"/>
    <property type="match status" value="1"/>
</dbReference>
<evidence type="ECO:0000256" key="13">
    <source>
        <dbReference type="ARBA" id="ARBA00041085"/>
    </source>
</evidence>
<feature type="compositionally biased region" description="Basic and acidic residues" evidence="17">
    <location>
        <begin position="141"/>
        <end position="161"/>
    </location>
</feature>
<dbReference type="EC" id="3.6.4.12" evidence="3"/>
<evidence type="ECO:0000256" key="12">
    <source>
        <dbReference type="ARBA" id="ARBA00023242"/>
    </source>
</evidence>
<evidence type="ECO:0000256" key="15">
    <source>
        <dbReference type="ARBA" id="ARBA00047995"/>
    </source>
</evidence>
<dbReference type="PANTHER" id="PTHR11630">
    <property type="entry name" value="DNA REPLICATION LICENSING FACTOR MCM FAMILY MEMBER"/>
    <property type="match status" value="1"/>
</dbReference>
<dbReference type="InterPro" id="IPR058768">
    <property type="entry name" value="MCM9_N"/>
</dbReference>
<dbReference type="GO" id="GO:0000724">
    <property type="term" value="P:double-strand break repair via homologous recombination"/>
    <property type="evidence" value="ECO:0007669"/>
    <property type="project" value="TreeGrafter"/>
</dbReference>
<feature type="compositionally biased region" description="Basic residues" evidence="17">
    <location>
        <begin position="116"/>
        <end position="129"/>
    </location>
</feature>
<evidence type="ECO:0000256" key="3">
    <source>
        <dbReference type="ARBA" id="ARBA00012551"/>
    </source>
</evidence>
<dbReference type="SMART" id="SM00350">
    <property type="entry name" value="MCM"/>
    <property type="match status" value="1"/>
</dbReference>
<dbReference type="InterPro" id="IPR016024">
    <property type="entry name" value="ARM-type_fold"/>
</dbReference>
<dbReference type="InterPro" id="IPR031327">
    <property type="entry name" value="MCM"/>
</dbReference>
<evidence type="ECO:0000256" key="4">
    <source>
        <dbReference type="ARBA" id="ARBA00022705"/>
    </source>
</evidence>
<keyword evidence="7" id="KW-0378">Hydrolase</keyword>
<feature type="compositionally biased region" description="Acidic residues" evidence="17">
    <location>
        <begin position="1447"/>
        <end position="1456"/>
    </location>
</feature>
<feature type="region of interest" description="Disordered" evidence="17">
    <location>
        <begin position="110"/>
        <end position="174"/>
    </location>
</feature>
<keyword evidence="4" id="KW-0235">DNA replication</keyword>
<dbReference type="Gene3D" id="2.40.50.140">
    <property type="entry name" value="Nucleic acid-binding proteins"/>
    <property type="match status" value="1"/>
</dbReference>
<dbReference type="GO" id="GO:0005524">
    <property type="term" value="F:ATP binding"/>
    <property type="evidence" value="ECO:0007669"/>
    <property type="project" value="UniProtKB-KW"/>
</dbReference>
<dbReference type="SMART" id="SM00544">
    <property type="entry name" value="MA3"/>
    <property type="match status" value="1"/>
</dbReference>
<dbReference type="GO" id="GO:0005634">
    <property type="term" value="C:nucleus"/>
    <property type="evidence" value="ECO:0007669"/>
    <property type="project" value="UniProtKB-SubCell"/>
</dbReference>
<feature type="compositionally biased region" description="Low complexity" evidence="17">
    <location>
        <begin position="1626"/>
        <end position="1637"/>
    </location>
</feature>
<feature type="region of interest" description="Disordered" evidence="17">
    <location>
        <begin position="1585"/>
        <end position="1649"/>
    </location>
</feature>
<protein>
    <recommendedName>
        <fullName evidence="13">DNA helicase MCM9</fullName>
        <ecNumber evidence="3">3.6.4.12</ecNumber>
    </recommendedName>
    <alternativeName>
        <fullName evidence="14">Minichromosome maintenance 9</fullName>
    </alternativeName>
</protein>
<evidence type="ECO:0000256" key="9">
    <source>
        <dbReference type="ARBA" id="ARBA00022840"/>
    </source>
</evidence>
<dbReference type="GO" id="GO:0042555">
    <property type="term" value="C:MCM complex"/>
    <property type="evidence" value="ECO:0007669"/>
    <property type="project" value="TreeGrafter"/>
</dbReference>
<feature type="region of interest" description="Disordered" evidence="17">
    <location>
        <begin position="1664"/>
        <end position="1690"/>
    </location>
</feature>
<feature type="compositionally biased region" description="Low complexity" evidence="17">
    <location>
        <begin position="1528"/>
        <end position="1540"/>
    </location>
</feature>
<dbReference type="PROSITE" id="PS00847">
    <property type="entry name" value="MCM_1"/>
    <property type="match status" value="1"/>
</dbReference>
<dbReference type="InterPro" id="IPR018525">
    <property type="entry name" value="MCM_CS"/>
</dbReference>
<dbReference type="Pfam" id="PF26066">
    <property type="entry name" value="MCM9_N"/>
    <property type="match status" value="1"/>
</dbReference>
<dbReference type="SUPFAM" id="SSF48371">
    <property type="entry name" value="ARM repeat"/>
    <property type="match status" value="1"/>
</dbReference>
<keyword evidence="12" id="KW-0539">Nucleus</keyword>
<feature type="region of interest" description="Disordered" evidence="17">
    <location>
        <begin position="1426"/>
        <end position="1458"/>
    </location>
</feature>
<dbReference type="InterPro" id="IPR033762">
    <property type="entry name" value="MCM_OB"/>
</dbReference>
<keyword evidence="6" id="KW-0227">DNA damage</keyword>
<evidence type="ECO:0000256" key="14">
    <source>
        <dbReference type="ARBA" id="ARBA00042301"/>
    </source>
</evidence>
<comment type="similarity">
    <text evidence="2 16">Belongs to the MCM family.</text>
</comment>
<organism evidence="20 21">
    <name type="scientific">Macrostomum lignano</name>
    <dbReference type="NCBI Taxonomy" id="282301"/>
    <lineage>
        <taxon>Eukaryota</taxon>
        <taxon>Metazoa</taxon>
        <taxon>Spiralia</taxon>
        <taxon>Lophotrochozoa</taxon>
        <taxon>Platyhelminthes</taxon>
        <taxon>Rhabditophora</taxon>
        <taxon>Macrostomorpha</taxon>
        <taxon>Macrostomida</taxon>
        <taxon>Macrostomidae</taxon>
        <taxon>Macrostomum</taxon>
    </lineage>
</organism>
<dbReference type="SUPFAM" id="SSF52540">
    <property type="entry name" value="P-loop containing nucleoside triphosphate hydrolases"/>
    <property type="match status" value="1"/>
</dbReference>
<dbReference type="InterPro" id="IPR003593">
    <property type="entry name" value="AAA+_ATPase"/>
</dbReference>
<dbReference type="InterPro" id="IPR012340">
    <property type="entry name" value="NA-bd_OB-fold"/>
</dbReference>
<evidence type="ECO:0000256" key="2">
    <source>
        <dbReference type="ARBA" id="ARBA00008010"/>
    </source>
</evidence>
<evidence type="ECO:0000256" key="8">
    <source>
        <dbReference type="ARBA" id="ARBA00022806"/>
    </source>
</evidence>
<dbReference type="SUPFAM" id="SSF50249">
    <property type="entry name" value="Nucleic acid-binding proteins"/>
    <property type="match status" value="1"/>
</dbReference>
<dbReference type="InterPro" id="IPR041562">
    <property type="entry name" value="MCM_lid"/>
</dbReference>
<dbReference type="InterPro" id="IPR003891">
    <property type="entry name" value="Initiation_fac_eIF4g_MI"/>
</dbReference>
<keyword evidence="20" id="KW-1185">Reference proteome</keyword>
<dbReference type="Gene3D" id="2.20.28.10">
    <property type="match status" value="1"/>
</dbReference>
<dbReference type="Proteomes" id="UP000095280">
    <property type="component" value="Unplaced"/>
</dbReference>
<dbReference type="GO" id="GO:0016787">
    <property type="term" value="F:hydrolase activity"/>
    <property type="evidence" value="ECO:0007669"/>
    <property type="project" value="UniProtKB-KW"/>
</dbReference>
<feature type="region of interest" description="Disordered" evidence="17">
    <location>
        <begin position="1502"/>
        <end position="1540"/>
    </location>
</feature>
<dbReference type="GO" id="GO:0003697">
    <property type="term" value="F:single-stranded DNA binding"/>
    <property type="evidence" value="ECO:0007669"/>
    <property type="project" value="TreeGrafter"/>
</dbReference>
<evidence type="ECO:0000256" key="16">
    <source>
        <dbReference type="RuleBase" id="RU004070"/>
    </source>
</evidence>
<feature type="compositionally biased region" description="Polar residues" evidence="17">
    <location>
        <begin position="1502"/>
        <end position="1527"/>
    </location>
</feature>
<comment type="subcellular location">
    <subcellularLocation>
        <location evidence="1">Nucleus</location>
    </subcellularLocation>
</comment>
<evidence type="ECO:0000259" key="19">
    <source>
        <dbReference type="PROSITE" id="PS51366"/>
    </source>
</evidence>
<sequence>MTKTGTGSARKWQRRQLREGIAQDEAEIRRYSRLLKLNKRRKSQARLPKVFKDTGLDYLLDIVGGDSDKEDGDDNDLRDKNPFDEARVAEIVRECPESAEYYSQLRAASEAAKTKQQMKKTKKAKRRRISSVGAEAEEDSVEQKEEEQVAEPAPKKPDLYGRDLATSGVKPSTSAEQLVDSVESEELLNQLRRRMRGLVNRVSERVLARVSAELESVYLSSPRAPATRTLSELVLDVAANSGEPMSDRMLVDQASLVAIVCANVTGCELGAHLAEALAMRLGTDAESLSRGLETGGKASHNLLLLAMFLCWLGVISGRLPFDLLQLLADLATEPALDALVLCLRHAGLQLRRLDGARMRGLLDGLQQRAERDGLAEQLGGEASRGRFLLELLQAVRNNNYRKIPGYDCEYVERARKAVRQVARSEATPVEFGLADVREASTKGRWWLVGAAYTPQAPDLPAPTVQTAAAATPSAIGNQSQQRHLDSMAARLGLKTPQRRAIFAALVGAADADDAAARLLHLMSTAAGATAAADVASIALKCATRESASYNPFYAAALLRVRRGSRRFAMPLRCAIWDQLAALGDTRQDRAARLGDLIADLLLAGALPPAAVMSRFPFELVPGAGSKPGSKSGTASGGSSAAVCLISFAAALKRRAADSPELPALLTGLAGDAEVARCLAAGLSQQSAARTVDPDVAAATASFQAYLVRTHASDLRDILADSGPPDSHRSVRLHGHSLNDSMPDLLATLLLSPLRLLPAMDAALSAACRQLMSEAADELKADWTIKTNVHARLIDLPRIPEYHRSRIPTSADVGRYICFVGTVVRRTENKLVEHERRFECARCRRRFAVPAEFERHFAIEPPKRCPLADCGSLSVRQCEEETPRCSNYQEMRVQEQPQRLPVGAVPRSVLVCLEHDLVDACQPGEDVQLFGVVLRRWQTLLPGQPAECDLVLRCCALEESLGAQRSCQLVTNERRKEFHDYWASAGDQPLLARDRILAGICPQLCGLRLAKLAVALTLAGGVQKSTESGHRTRGQPHLLLIGDPGTGKSQFLRFASRLASRSVLTTGVGSSAAGLTAAAVREGGQWALEAGALVLADGGVCCIDEFNSVGERDRTCIHEAMEQQTLSVAKAGLVCKLNTRCSVLAATNPHGKLDTGQSLSVNTNLASPLLSRFDLVLVMLDRGDPAWDAAVSEHVLKALIERDDPEDSEDSNDLPVNDKENAPTLAPAASEPQQQQRRQPVWNLERLQAYFAYARSINPTIGAEAGAVLTAYYQRQRAATTPDQLGADRSAARTTTRLLESCIRLAEAHARLMLRPTVSLLDALMAVSVVEASMVGAALVPGNGRGGGVGIGPLASFPEQPDAEFAQEARQLLAALGLHRLLASAVDGEVGTMIGDAIDAASVINLSPPGGRPVLALSRQEFRAGEKSRLASSASSASPAKRRRTIVDDVDNNDEDNDKQKWENAKSSLAVDNVANTLVQSISSASSAALQFDIQTDWFQAGQNSDGVSNPPATSVPATSGPATSGRATSGPSTSGLGTSGSKASNAFCPIFSIDDFDIPDVIDNLETPKEAVSGKTAAVVAMDTNQTQPENSGRLSGAPMLPPPPPAAAITNSQQPSQRFAFKRLSAVPTTSSSTASAGGGGSGLSSRPLAQGTMAKLRAFECSQDPRKTAPKSAPKSAPESAPKSALDAPAEASAAELFSIDELLNDANSGPFSLQLKPASSKEVPPAVEAAAVWAAAAQAASTDRSFGVGRHLGDALSIPSKRSRTAAKSKARRRIAALNFLSNISLDGVYLAGNEAAALGGDSGSTAVPAQPVATRERSLPAPAAAAAAAATCRMSVASSFSVDSASAAPPTAPAFVGHASSLPPHCHRPRC</sequence>
<feature type="domain" description="MI" evidence="19">
    <location>
        <begin position="496"/>
        <end position="616"/>
    </location>
</feature>
<feature type="compositionally biased region" description="Low complexity" evidence="17">
    <location>
        <begin position="1429"/>
        <end position="1438"/>
    </location>
</feature>
<dbReference type="InterPro" id="IPR001208">
    <property type="entry name" value="MCM_dom"/>
</dbReference>
<dbReference type="PROSITE" id="PS50051">
    <property type="entry name" value="MCM_2"/>
    <property type="match status" value="1"/>
</dbReference>
<comment type="catalytic activity">
    <reaction evidence="15">
        <text>ATP + H2O = ADP + phosphate + H(+)</text>
        <dbReference type="Rhea" id="RHEA:13065"/>
        <dbReference type="ChEBI" id="CHEBI:15377"/>
        <dbReference type="ChEBI" id="CHEBI:15378"/>
        <dbReference type="ChEBI" id="CHEBI:30616"/>
        <dbReference type="ChEBI" id="CHEBI:43474"/>
        <dbReference type="ChEBI" id="CHEBI:456216"/>
        <dbReference type="EC" id="3.6.4.12"/>
    </reaction>
</comment>
<feature type="compositionally biased region" description="Acidic residues" evidence="17">
    <location>
        <begin position="1202"/>
        <end position="1211"/>
    </location>
</feature>
<dbReference type="Pfam" id="PF17855">
    <property type="entry name" value="MCM_lid"/>
    <property type="match status" value="1"/>
</dbReference>
<dbReference type="WBParaSite" id="maker-uti_cns_0011464-snap-gene-0.3-mRNA-1">
    <property type="protein sequence ID" value="maker-uti_cns_0011464-snap-gene-0.3-mRNA-1"/>
    <property type="gene ID" value="maker-uti_cns_0011464-snap-gene-0.3"/>
</dbReference>
<dbReference type="PRINTS" id="PR01657">
    <property type="entry name" value="MCMFAMILY"/>
</dbReference>
<evidence type="ECO:0000313" key="20">
    <source>
        <dbReference type="Proteomes" id="UP000095280"/>
    </source>
</evidence>
<keyword evidence="8" id="KW-0347">Helicase</keyword>
<keyword evidence="11" id="KW-0234">DNA repair</keyword>
<dbReference type="Pfam" id="PF17207">
    <property type="entry name" value="MCM_OB"/>
    <property type="match status" value="1"/>
</dbReference>
<evidence type="ECO:0000256" key="7">
    <source>
        <dbReference type="ARBA" id="ARBA00022801"/>
    </source>
</evidence>
<proteinExistence type="inferred from homology"/>
<keyword evidence="5 16" id="KW-0547">Nucleotide-binding</keyword>
<feature type="region of interest" description="Disordered" evidence="17">
    <location>
        <begin position="1200"/>
        <end position="1238"/>
    </location>
</feature>
<feature type="compositionally biased region" description="Polar residues" evidence="17">
    <location>
        <begin position="1585"/>
        <end position="1594"/>
    </location>
</feature>
<dbReference type="SMART" id="SM00382">
    <property type="entry name" value="AAA"/>
    <property type="match status" value="1"/>
</dbReference>
<feature type="domain" description="MCM C-terminal AAA(+) ATPase" evidence="18">
    <location>
        <begin position="991"/>
        <end position="1194"/>
    </location>
</feature>
<evidence type="ECO:0000256" key="17">
    <source>
        <dbReference type="SAM" id="MobiDB-lite"/>
    </source>
</evidence>
<dbReference type="PANTHER" id="PTHR11630:SF48">
    <property type="entry name" value="DNA HELICASE MCM9"/>
    <property type="match status" value="1"/>
</dbReference>
<evidence type="ECO:0000256" key="10">
    <source>
        <dbReference type="ARBA" id="ARBA00023125"/>
    </source>
</evidence>
<dbReference type="Gene3D" id="1.25.40.180">
    <property type="match status" value="1"/>
</dbReference>
<evidence type="ECO:0000259" key="18">
    <source>
        <dbReference type="PROSITE" id="PS50051"/>
    </source>
</evidence>
<dbReference type="GO" id="GO:0017116">
    <property type="term" value="F:single-stranded DNA helicase activity"/>
    <property type="evidence" value="ECO:0007669"/>
    <property type="project" value="TreeGrafter"/>
</dbReference>
<keyword evidence="10 16" id="KW-0238">DNA-binding</keyword>
<dbReference type="PROSITE" id="PS51366">
    <property type="entry name" value="MI"/>
    <property type="match status" value="1"/>
</dbReference>
<evidence type="ECO:0000256" key="1">
    <source>
        <dbReference type="ARBA" id="ARBA00004123"/>
    </source>
</evidence>
<reference evidence="21" key="1">
    <citation type="submission" date="2016-11" db="UniProtKB">
        <authorList>
            <consortium name="WormBaseParasite"/>
        </authorList>
    </citation>
    <scope>IDENTIFICATION</scope>
</reference>
<name>A0A1I8IBQ2_9PLAT</name>
<keyword evidence="9 16" id="KW-0067">ATP-binding</keyword>
<evidence type="ECO:0000256" key="6">
    <source>
        <dbReference type="ARBA" id="ARBA00022763"/>
    </source>
</evidence>
<evidence type="ECO:0000313" key="21">
    <source>
        <dbReference type="WBParaSite" id="maker-uti_cns_0011464-snap-gene-0.3-mRNA-1"/>
    </source>
</evidence>
<dbReference type="GO" id="GO:0006260">
    <property type="term" value="P:DNA replication"/>
    <property type="evidence" value="ECO:0007669"/>
    <property type="project" value="InterPro"/>
</dbReference>
<dbReference type="Gene3D" id="3.40.50.300">
    <property type="entry name" value="P-loop containing nucleotide triphosphate hydrolases"/>
    <property type="match status" value="1"/>
</dbReference>
<evidence type="ECO:0000256" key="11">
    <source>
        <dbReference type="ARBA" id="ARBA00023204"/>
    </source>
</evidence>